<dbReference type="PROSITE" id="PS00198">
    <property type="entry name" value="4FE4S_FER_1"/>
    <property type="match status" value="1"/>
</dbReference>
<dbReference type="GO" id="GO:0016491">
    <property type="term" value="F:oxidoreductase activity"/>
    <property type="evidence" value="ECO:0007669"/>
    <property type="project" value="UniProtKB-ARBA"/>
</dbReference>
<evidence type="ECO:0000256" key="3">
    <source>
        <dbReference type="ARBA" id="ARBA00022723"/>
    </source>
</evidence>
<dbReference type="PROSITE" id="PS51379">
    <property type="entry name" value="4FE4S_FER_2"/>
    <property type="match status" value="1"/>
</dbReference>
<accession>A0A2V2NEU3</accession>
<dbReference type="Pfam" id="PF12801">
    <property type="entry name" value="Fer4_5"/>
    <property type="match status" value="2"/>
</dbReference>
<keyword evidence="6" id="KW-0411">Iron-sulfur</keyword>
<feature type="transmembrane region" description="Helical" evidence="7">
    <location>
        <begin position="181"/>
        <end position="206"/>
    </location>
</feature>
<keyword evidence="7" id="KW-0472">Membrane</keyword>
<dbReference type="PANTHER" id="PTHR30176:SF3">
    <property type="entry name" value="FERREDOXIN-TYPE PROTEIN NAPH"/>
    <property type="match status" value="1"/>
</dbReference>
<keyword evidence="2" id="KW-0004">4Fe-4S</keyword>
<dbReference type="GO" id="GO:0005886">
    <property type="term" value="C:plasma membrane"/>
    <property type="evidence" value="ECO:0007669"/>
    <property type="project" value="TreeGrafter"/>
</dbReference>
<keyword evidence="7" id="KW-1133">Transmembrane helix</keyword>
<proteinExistence type="predicted"/>
<organism evidence="9 10">
    <name type="scientific">Methanospirillum stamsii</name>
    <dbReference type="NCBI Taxonomy" id="1277351"/>
    <lineage>
        <taxon>Archaea</taxon>
        <taxon>Methanobacteriati</taxon>
        <taxon>Methanobacteriota</taxon>
        <taxon>Stenosarchaea group</taxon>
        <taxon>Methanomicrobia</taxon>
        <taxon>Methanomicrobiales</taxon>
        <taxon>Methanospirillaceae</taxon>
        <taxon>Methanospirillum</taxon>
    </lineage>
</organism>
<evidence type="ECO:0000259" key="8">
    <source>
        <dbReference type="PROSITE" id="PS51379"/>
    </source>
</evidence>
<dbReference type="AlphaFoldDB" id="A0A2V2NEU3"/>
<feature type="transmembrane region" description="Helical" evidence="7">
    <location>
        <begin position="150"/>
        <end position="169"/>
    </location>
</feature>
<evidence type="ECO:0000313" key="10">
    <source>
        <dbReference type="Proteomes" id="UP000245934"/>
    </source>
</evidence>
<keyword evidence="5" id="KW-0408">Iron</keyword>
<evidence type="ECO:0000313" key="9">
    <source>
        <dbReference type="EMBL" id="PWR74928.1"/>
    </source>
</evidence>
<feature type="transmembrane region" description="Helical" evidence="7">
    <location>
        <begin position="103"/>
        <end position="130"/>
    </location>
</feature>
<evidence type="ECO:0000256" key="7">
    <source>
        <dbReference type="SAM" id="Phobius"/>
    </source>
</evidence>
<comment type="caution">
    <text evidence="9">The sequence shown here is derived from an EMBL/GenBank/DDBJ whole genome shotgun (WGS) entry which is preliminary data.</text>
</comment>
<dbReference type="InterPro" id="IPR051684">
    <property type="entry name" value="Electron_Trans/Redox"/>
</dbReference>
<keyword evidence="1" id="KW-0813">Transport</keyword>
<name>A0A2V2NEU3_9EURY</name>
<feature type="transmembrane region" description="Helical" evidence="7">
    <location>
        <begin position="64"/>
        <end position="83"/>
    </location>
</feature>
<keyword evidence="3" id="KW-0479">Metal-binding</keyword>
<evidence type="ECO:0000256" key="6">
    <source>
        <dbReference type="ARBA" id="ARBA00023014"/>
    </source>
</evidence>
<dbReference type="GO" id="GO:0051539">
    <property type="term" value="F:4 iron, 4 sulfur cluster binding"/>
    <property type="evidence" value="ECO:0007669"/>
    <property type="project" value="UniProtKB-KW"/>
</dbReference>
<evidence type="ECO:0000256" key="5">
    <source>
        <dbReference type="ARBA" id="ARBA00023004"/>
    </source>
</evidence>
<sequence>MVPFFFAGIIGNFIEHIITSSKNDTNMVLSSIPQQVGLVYALIAIPLIFYLYHKGKFKTPVQLVFLLLSTLLGFLIFAPVAPYQFQQVLFGETRKLGLPLEAVLFFLILFILLTVFGGRAYCSAVCPIGAIQELFSKVPVPKISIPWKRAVLIIHLVVGIVFVFFALFIPNFPVKCMGMKYFFYLEITSLKFYLFALIMVIGLFIYRPFCRFICPYGLLLTAAAYFSIFKLRRTSDCITCKKCEKICPVGEAYENSNKAECFLCGRCTNVCPVKGALEYSRKKDT</sequence>
<keyword evidence="7" id="KW-0812">Transmembrane</keyword>
<feature type="transmembrane region" description="Helical" evidence="7">
    <location>
        <begin position="32"/>
        <end position="52"/>
    </location>
</feature>
<dbReference type="EMBL" id="QGMZ01000014">
    <property type="protein sequence ID" value="PWR74928.1"/>
    <property type="molecule type" value="Genomic_DNA"/>
</dbReference>
<evidence type="ECO:0000256" key="2">
    <source>
        <dbReference type="ARBA" id="ARBA00022485"/>
    </source>
</evidence>
<dbReference type="PANTHER" id="PTHR30176">
    <property type="entry name" value="FERREDOXIN-TYPE PROTEIN NAPH"/>
    <property type="match status" value="1"/>
</dbReference>
<gene>
    <name evidence="9" type="ORF">DLD82_06785</name>
</gene>
<dbReference type="Gene3D" id="3.30.70.20">
    <property type="match status" value="1"/>
</dbReference>
<feature type="transmembrane region" description="Helical" evidence="7">
    <location>
        <begin position="213"/>
        <end position="231"/>
    </location>
</feature>
<protein>
    <submittedName>
        <fullName evidence="9">4Fe-4S ferredoxin</fullName>
    </submittedName>
</protein>
<dbReference type="GO" id="GO:0046872">
    <property type="term" value="F:metal ion binding"/>
    <property type="evidence" value="ECO:0007669"/>
    <property type="project" value="UniProtKB-KW"/>
</dbReference>
<feature type="domain" description="4Fe-4S ferredoxin-type" evidence="8">
    <location>
        <begin position="250"/>
        <end position="282"/>
    </location>
</feature>
<evidence type="ECO:0000256" key="1">
    <source>
        <dbReference type="ARBA" id="ARBA00022448"/>
    </source>
</evidence>
<dbReference type="Proteomes" id="UP000245934">
    <property type="component" value="Unassembled WGS sequence"/>
</dbReference>
<keyword evidence="4" id="KW-0249">Electron transport</keyword>
<evidence type="ECO:0000256" key="4">
    <source>
        <dbReference type="ARBA" id="ARBA00022982"/>
    </source>
</evidence>
<dbReference type="InterPro" id="IPR017896">
    <property type="entry name" value="4Fe4S_Fe-S-bd"/>
</dbReference>
<dbReference type="InterPro" id="IPR017900">
    <property type="entry name" value="4Fe4S_Fe_S_CS"/>
</dbReference>
<reference evidence="9 10" key="1">
    <citation type="submission" date="2018-05" db="EMBL/GenBank/DDBJ databases">
        <title>Draft genome of Methanospirillum stamsii Pt1.</title>
        <authorList>
            <person name="Dueholm M.S."/>
            <person name="Nielsen P.H."/>
            <person name="Bakmann L.F."/>
            <person name="Otzen D.E."/>
        </authorList>
    </citation>
    <scope>NUCLEOTIDE SEQUENCE [LARGE SCALE GENOMIC DNA]</scope>
    <source>
        <strain evidence="9 10">Pt1</strain>
    </source>
</reference>
<dbReference type="SUPFAM" id="SSF54862">
    <property type="entry name" value="4Fe-4S ferredoxins"/>
    <property type="match status" value="1"/>
</dbReference>
<keyword evidence="10" id="KW-1185">Reference proteome</keyword>